<comment type="caution">
    <text evidence="2">The sequence shown here is derived from an EMBL/GenBank/DDBJ whole genome shotgun (WGS) entry which is preliminary data.</text>
</comment>
<keyword evidence="1" id="KW-1133">Transmembrane helix</keyword>
<proteinExistence type="predicted"/>
<dbReference type="AlphaFoldDB" id="A0A366EJD1"/>
<reference evidence="2 3" key="1">
    <citation type="submission" date="2018-06" db="EMBL/GenBank/DDBJ databases">
        <title>Freshwater and sediment microbial communities from various areas in North America, analyzing microbe dynamics in response to fracking.</title>
        <authorList>
            <person name="Lamendella R."/>
        </authorList>
    </citation>
    <scope>NUCLEOTIDE SEQUENCE [LARGE SCALE GENOMIC DNA]</scope>
    <source>
        <strain evidence="2 3">97B</strain>
    </source>
</reference>
<gene>
    <name evidence="2" type="ORF">DET59_11474</name>
</gene>
<evidence type="ECO:0008006" key="4">
    <source>
        <dbReference type="Google" id="ProtNLM"/>
    </source>
</evidence>
<sequence length="277" mass="29745">MMKCSSCLNEQDSGKFCGKCGAGLTETGNHPLPSAYTEVAAASQTVAPEPVNVNENVVKAKESVSKYWNYALQILKKPADALKNGESQFLNGIITIAIMVIASSLSIYFLANKYYKAMFGGLGSLLSEGGMGGQSLPFFNITSTLSLFALLFIVGALISVFVAAKFMLEGFTIKELLAQFGGVLVPFAALNVVAIVFGLMGSIQLTLILTGISLFYTIVVMPAIVVYDRAMKSGKSLNRIYWALGASAISVFITYLIIRISVMDFINEIDSLLNMGF</sequence>
<feature type="transmembrane region" description="Helical" evidence="1">
    <location>
        <begin position="176"/>
        <end position="199"/>
    </location>
</feature>
<evidence type="ECO:0000313" key="3">
    <source>
        <dbReference type="Proteomes" id="UP000252118"/>
    </source>
</evidence>
<feature type="transmembrane region" description="Helical" evidence="1">
    <location>
        <begin position="239"/>
        <end position="258"/>
    </location>
</feature>
<feature type="transmembrane region" description="Helical" evidence="1">
    <location>
        <begin position="89"/>
        <end position="111"/>
    </location>
</feature>
<dbReference type="RefSeq" id="WP_113970579.1">
    <property type="nucleotide sequence ID" value="NZ_QNRJ01000014.1"/>
</dbReference>
<dbReference type="Proteomes" id="UP000252118">
    <property type="component" value="Unassembled WGS sequence"/>
</dbReference>
<evidence type="ECO:0000256" key="1">
    <source>
        <dbReference type="SAM" id="Phobius"/>
    </source>
</evidence>
<dbReference type="EMBL" id="QNRJ01000014">
    <property type="protein sequence ID" value="RBP02511.1"/>
    <property type="molecule type" value="Genomic_DNA"/>
</dbReference>
<feature type="transmembrane region" description="Helical" evidence="1">
    <location>
        <begin position="205"/>
        <end position="227"/>
    </location>
</feature>
<protein>
    <recommendedName>
        <fullName evidence="4">Zinc ribbon domain-containing protein</fullName>
    </recommendedName>
</protein>
<organism evidence="2 3">
    <name type="scientific">Rossellomorea aquimaris</name>
    <dbReference type="NCBI Taxonomy" id="189382"/>
    <lineage>
        <taxon>Bacteria</taxon>
        <taxon>Bacillati</taxon>
        <taxon>Bacillota</taxon>
        <taxon>Bacilli</taxon>
        <taxon>Bacillales</taxon>
        <taxon>Bacillaceae</taxon>
        <taxon>Rossellomorea</taxon>
    </lineage>
</organism>
<accession>A0A366EJD1</accession>
<keyword evidence="1" id="KW-0812">Transmembrane</keyword>
<name>A0A366EJD1_9BACI</name>
<keyword evidence="1" id="KW-0472">Membrane</keyword>
<evidence type="ECO:0000313" key="2">
    <source>
        <dbReference type="EMBL" id="RBP02511.1"/>
    </source>
</evidence>
<feature type="transmembrane region" description="Helical" evidence="1">
    <location>
        <begin position="145"/>
        <end position="164"/>
    </location>
</feature>